<protein>
    <submittedName>
        <fullName evidence="2">Large multifunctional protein-glycosyl hydrolase</fullName>
    </submittedName>
</protein>
<dbReference type="Gene3D" id="2.60.120.560">
    <property type="entry name" value="Exo-inulinase, domain 1"/>
    <property type="match status" value="1"/>
</dbReference>
<dbReference type="OrthoDB" id="259356at2"/>
<evidence type="ECO:0000313" key="3">
    <source>
        <dbReference type="Proteomes" id="UP000094828"/>
    </source>
</evidence>
<organism evidence="2 3">
    <name type="scientific">Planctopirus hydrillae</name>
    <dbReference type="NCBI Taxonomy" id="1841610"/>
    <lineage>
        <taxon>Bacteria</taxon>
        <taxon>Pseudomonadati</taxon>
        <taxon>Planctomycetota</taxon>
        <taxon>Planctomycetia</taxon>
        <taxon>Planctomycetales</taxon>
        <taxon>Planctomycetaceae</taxon>
        <taxon>Planctopirus</taxon>
    </lineage>
</organism>
<proteinExistence type="predicted"/>
<dbReference type="Pfam" id="PF06439">
    <property type="entry name" value="3keto-disac_hyd"/>
    <property type="match status" value="1"/>
</dbReference>
<dbReference type="STRING" id="1841610.A6X21_07015"/>
<keyword evidence="2" id="KW-0378">Hydrolase</keyword>
<reference evidence="2 3" key="1">
    <citation type="submission" date="2016-05" db="EMBL/GenBank/DDBJ databases">
        <title>Genomic and physiological characterization of Planctopirus sp. isolated from fresh water lake.</title>
        <authorList>
            <person name="Subhash Y."/>
            <person name="Ramana C."/>
        </authorList>
    </citation>
    <scope>NUCLEOTIDE SEQUENCE [LARGE SCALE GENOMIC DNA]</scope>
    <source>
        <strain evidence="2 3">JC280</strain>
    </source>
</reference>
<evidence type="ECO:0000313" key="2">
    <source>
        <dbReference type="EMBL" id="ODA30075.1"/>
    </source>
</evidence>
<dbReference type="EMBL" id="LYDR01000116">
    <property type="protein sequence ID" value="ODA30075.1"/>
    <property type="molecule type" value="Genomic_DNA"/>
</dbReference>
<dbReference type="AlphaFoldDB" id="A0A1C3E9Y9"/>
<gene>
    <name evidence="2" type="ORF">A6X21_07015</name>
</gene>
<feature type="domain" description="3-keto-alpha-glucoside-1,2-lyase/3-keto-2-hydroxy-glucal hydratase" evidence="1">
    <location>
        <begin position="150"/>
        <end position="316"/>
    </location>
</feature>
<evidence type="ECO:0000259" key="1">
    <source>
        <dbReference type="Pfam" id="PF06439"/>
    </source>
</evidence>
<dbReference type="RefSeq" id="WP_068849064.1">
    <property type="nucleotide sequence ID" value="NZ_LYDR01000116.1"/>
</dbReference>
<name>A0A1C3E9Y9_9PLAN</name>
<accession>A0A1C3E9Y9</accession>
<sequence>MTLRQTITWILTICALAVMDGIEPLVAQQTVKPGLTGRWDVTVKSADGATFPSWLEFEKSGRKTIVGRYVGQFGSARPISEVVVNGDNFQFVVPPQWEGGSQNIQIKGSLQGNLLQGELTGSQGEVLSWTAERAPALDHASPTAWGTPINLIPKEGLAGWKPQFPKANNGWQVIDGILTNAKPGNNLLTEQTFEDFQLLAEFRYPKGSNSGIYLRGRYEVQIEDHSGKAIDSHNIGGVYGFLTPSDNAALGPDQWQKLEVTLVGRRVTVVLNGTRVIDRQLIPGITGGALDSHESEPGPLMLQGDHGPVEFRQLLITPAAR</sequence>
<comment type="caution">
    <text evidence="2">The sequence shown here is derived from an EMBL/GenBank/DDBJ whole genome shotgun (WGS) entry which is preliminary data.</text>
</comment>
<dbReference type="Proteomes" id="UP000094828">
    <property type="component" value="Unassembled WGS sequence"/>
</dbReference>
<keyword evidence="3" id="KW-1185">Reference proteome</keyword>
<dbReference type="GO" id="GO:0016787">
    <property type="term" value="F:hydrolase activity"/>
    <property type="evidence" value="ECO:0007669"/>
    <property type="project" value="UniProtKB-KW"/>
</dbReference>
<dbReference type="InterPro" id="IPR010496">
    <property type="entry name" value="AL/BT2_dom"/>
</dbReference>